<dbReference type="GO" id="GO:0005886">
    <property type="term" value="C:plasma membrane"/>
    <property type="evidence" value="ECO:0007669"/>
    <property type="project" value="UniProtKB-SubCell"/>
</dbReference>
<dbReference type="InterPro" id="IPR005667">
    <property type="entry name" value="Sulph_transpt2"/>
</dbReference>
<comment type="function">
    <text evidence="8">Part of the ABC transporter complex CysAWTP (TC 3.A.1.6.1) involved in sulfate/thiosulfate import. Probably responsible for the translocation of the substrate across the membrane.</text>
</comment>
<dbReference type="FunFam" id="1.10.3720.10:FF:000004">
    <property type="entry name" value="Sulfate transport system permease protein CysT"/>
    <property type="match status" value="1"/>
</dbReference>
<name>E6WVA3_PSEUU</name>
<evidence type="ECO:0000256" key="4">
    <source>
        <dbReference type="ARBA" id="ARBA00022692"/>
    </source>
</evidence>
<evidence type="ECO:0000256" key="9">
    <source>
        <dbReference type="RuleBase" id="RU366001"/>
    </source>
</evidence>
<dbReference type="PANTHER" id="PTHR30406">
    <property type="entry name" value="SULFATE TRANSPORT SYSTEM PERMEASE PROTEIN"/>
    <property type="match status" value="1"/>
</dbReference>
<dbReference type="InterPro" id="IPR035906">
    <property type="entry name" value="MetI-like_sf"/>
</dbReference>
<comment type="subunit">
    <text evidence="2">The complex is composed of two ATP-binding proteins (CysA), two transmembrane proteins (CysT and CysW) and a solute-binding protein (CysP).</text>
</comment>
<dbReference type="GO" id="GO:0015419">
    <property type="term" value="F:ABC-type sulfate transporter activity"/>
    <property type="evidence" value="ECO:0007669"/>
    <property type="project" value="UniProtKB-UniRule"/>
</dbReference>
<dbReference type="OrthoDB" id="9804629at2"/>
<feature type="transmembrane region" description="Helical" evidence="9">
    <location>
        <begin position="200"/>
        <end position="220"/>
    </location>
</feature>
<dbReference type="SUPFAM" id="SSF161098">
    <property type="entry name" value="MetI-like"/>
    <property type="match status" value="1"/>
</dbReference>
<evidence type="ECO:0000256" key="6">
    <source>
        <dbReference type="ARBA" id="ARBA00023032"/>
    </source>
</evidence>
<dbReference type="InterPro" id="IPR011865">
    <property type="entry name" value="CysT_permease"/>
</dbReference>
<feature type="transmembrane region" description="Helical" evidence="9">
    <location>
        <begin position="260"/>
        <end position="281"/>
    </location>
</feature>
<evidence type="ECO:0000259" key="10">
    <source>
        <dbReference type="PROSITE" id="PS50928"/>
    </source>
</evidence>
<feature type="domain" description="ABC transmembrane type-1" evidence="10">
    <location>
        <begin position="75"/>
        <end position="278"/>
    </location>
</feature>
<feature type="transmembrane region" description="Helical" evidence="9">
    <location>
        <begin position="77"/>
        <end position="99"/>
    </location>
</feature>
<proteinExistence type="inferred from homology"/>
<sequence>MSSVPNPLTPPAGGVPVSGRRRRVMPGFGLSLGYTVAWLSLIVLIPLAGVFIHSAGLGWSGLWAIWTDPRVLAALKVSFGTALAAAAFNAVMGTLVAWALVRYEFPGRRLFDAMIDLPFALPTAVAGIALTALYGGNGWIGQWLEAAGIKVAYTPLGITVALVFIGLPFVVRVVQPVLAETEGELEEAAATLGAGRWSTVWKVVLPAVWPAVLAGFALAFARGVGEYGSVIFIAGNIPMVSEIAPLLITIKLEEFDYAGANAIAVAMLLLSFALLLLINTLQSRLAARRGGR</sequence>
<evidence type="ECO:0000256" key="8">
    <source>
        <dbReference type="ARBA" id="ARBA00025323"/>
    </source>
</evidence>
<keyword evidence="3 9" id="KW-0813">Transport</keyword>
<evidence type="ECO:0000256" key="7">
    <source>
        <dbReference type="ARBA" id="ARBA00023136"/>
    </source>
</evidence>
<comment type="similarity">
    <text evidence="9">Belongs to the binding-protein-dependent transport system permease family. CysTW subfamily.</text>
</comment>
<dbReference type="Gene3D" id="1.10.3720.10">
    <property type="entry name" value="MetI-like"/>
    <property type="match status" value="1"/>
</dbReference>
<organism evidence="11 12">
    <name type="scientific">Pseudoxanthomonas suwonensis (strain 11-1)</name>
    <dbReference type="NCBI Taxonomy" id="743721"/>
    <lineage>
        <taxon>Bacteria</taxon>
        <taxon>Pseudomonadati</taxon>
        <taxon>Pseudomonadota</taxon>
        <taxon>Gammaproteobacteria</taxon>
        <taxon>Lysobacterales</taxon>
        <taxon>Lysobacteraceae</taxon>
        <taxon>Pseudoxanthomonas</taxon>
    </lineage>
</organism>
<feature type="transmembrane region" description="Helical" evidence="9">
    <location>
        <begin position="227"/>
        <end position="248"/>
    </location>
</feature>
<dbReference type="AlphaFoldDB" id="E6WVA3"/>
<dbReference type="RefSeq" id="WP_013535929.1">
    <property type="nucleotide sequence ID" value="NC_014924.1"/>
</dbReference>
<dbReference type="Pfam" id="PF00528">
    <property type="entry name" value="BPD_transp_1"/>
    <property type="match status" value="1"/>
</dbReference>
<dbReference type="EMBL" id="CP002446">
    <property type="protein sequence ID" value="ADV28102.1"/>
    <property type="molecule type" value="Genomic_DNA"/>
</dbReference>
<dbReference type="Proteomes" id="UP000008632">
    <property type="component" value="Chromosome"/>
</dbReference>
<dbReference type="CDD" id="cd06261">
    <property type="entry name" value="TM_PBP2"/>
    <property type="match status" value="1"/>
</dbReference>
<evidence type="ECO:0000256" key="5">
    <source>
        <dbReference type="ARBA" id="ARBA00022989"/>
    </source>
</evidence>
<evidence type="ECO:0000313" key="11">
    <source>
        <dbReference type="EMBL" id="ADV28102.1"/>
    </source>
</evidence>
<comment type="subcellular location">
    <subcellularLocation>
        <location evidence="1">Cell membrane</location>
        <topology evidence="1">Multi-pass membrane protein</topology>
    </subcellularLocation>
</comment>
<dbReference type="HOGENOM" id="CLU_016047_14_0_6"/>
<dbReference type="PROSITE" id="PS50928">
    <property type="entry name" value="ABC_TM1"/>
    <property type="match status" value="1"/>
</dbReference>
<keyword evidence="5 9" id="KW-1133">Transmembrane helix</keyword>
<accession>E6WVA3</accession>
<reference evidence="11 12" key="1">
    <citation type="submission" date="2011-01" db="EMBL/GenBank/DDBJ databases">
        <title>Complete sequence of Pseudoxanthomonas suwonensis 11-1.</title>
        <authorList>
            <consortium name="US DOE Joint Genome Institute"/>
            <person name="Lucas S."/>
            <person name="Copeland A."/>
            <person name="Lapidus A."/>
            <person name="Cheng J.-F."/>
            <person name="Goodwin L."/>
            <person name="Pitluck S."/>
            <person name="Teshima H."/>
            <person name="Detter J.C."/>
            <person name="Han C."/>
            <person name="Tapia R."/>
            <person name="Land M."/>
            <person name="Hauser L."/>
            <person name="Kyrpides N."/>
            <person name="Ivanova N."/>
            <person name="Ovchinnikova G."/>
            <person name="Siebers A.K."/>
            <person name="Allgaier M."/>
            <person name="Thelen M.P."/>
            <person name="Hugenholtz P."/>
            <person name="Gladden J."/>
            <person name="Woyke T."/>
        </authorList>
    </citation>
    <scope>NUCLEOTIDE SEQUENCE [LARGE SCALE GENOMIC DNA]</scope>
    <source>
        <strain evidence="12">11-1</strain>
    </source>
</reference>
<feature type="transmembrane region" description="Helical" evidence="9">
    <location>
        <begin position="36"/>
        <end position="65"/>
    </location>
</feature>
<keyword evidence="7 9" id="KW-0472">Membrane</keyword>
<keyword evidence="4 9" id="KW-0812">Transmembrane</keyword>
<comment type="function">
    <text evidence="9">Part of the ABC transporter complex (TC 3.A.1.6.1) involved in sulfate/thiosulfate import.</text>
</comment>
<protein>
    <recommendedName>
        <fullName evidence="9">Sulfate transport system permease protein CysT</fullName>
    </recommendedName>
</protein>
<evidence type="ECO:0000256" key="3">
    <source>
        <dbReference type="ARBA" id="ARBA00022448"/>
    </source>
</evidence>
<dbReference type="InterPro" id="IPR000515">
    <property type="entry name" value="MetI-like"/>
</dbReference>
<evidence type="ECO:0000313" key="12">
    <source>
        <dbReference type="Proteomes" id="UP000008632"/>
    </source>
</evidence>
<keyword evidence="6 9" id="KW-0764">Sulfate transport</keyword>
<evidence type="ECO:0000256" key="1">
    <source>
        <dbReference type="ARBA" id="ARBA00004651"/>
    </source>
</evidence>
<dbReference type="NCBIfam" id="TIGR00969">
    <property type="entry name" value="3a0106s02"/>
    <property type="match status" value="1"/>
</dbReference>
<dbReference type="KEGG" id="psu:Psesu_2268"/>
<feature type="transmembrane region" description="Helical" evidence="9">
    <location>
        <begin position="152"/>
        <end position="171"/>
    </location>
</feature>
<dbReference type="NCBIfam" id="TIGR02139">
    <property type="entry name" value="permease_CysT"/>
    <property type="match status" value="1"/>
</dbReference>
<feature type="transmembrane region" description="Helical" evidence="9">
    <location>
        <begin position="119"/>
        <end position="140"/>
    </location>
</feature>
<evidence type="ECO:0000256" key="2">
    <source>
        <dbReference type="ARBA" id="ARBA00011779"/>
    </source>
</evidence>
<dbReference type="PANTHER" id="PTHR30406:SF8">
    <property type="entry name" value="SULFATE TRANSPORT SYSTEM PERMEASE PROTEIN CYST"/>
    <property type="match status" value="1"/>
</dbReference>
<dbReference type="eggNOG" id="COG0555">
    <property type="taxonomic scope" value="Bacteria"/>
</dbReference>
<gene>
    <name evidence="11" type="ordered locus">Psesu_2268</name>
</gene>
<keyword evidence="12" id="KW-1185">Reference proteome</keyword>
<dbReference type="STRING" id="743721.Psesu_2268"/>